<dbReference type="GO" id="GO:0005737">
    <property type="term" value="C:cytoplasm"/>
    <property type="evidence" value="ECO:0007669"/>
    <property type="project" value="InterPro"/>
</dbReference>
<evidence type="ECO:0000313" key="3">
    <source>
        <dbReference type="EnsemblProtists" id="EOD24646"/>
    </source>
</evidence>
<dbReference type="eggNOG" id="ENOG502QPPX">
    <property type="taxonomic scope" value="Eukaryota"/>
</dbReference>
<accession>A0A0D3JMB1</accession>
<dbReference type="Pfam" id="PF14822">
    <property type="entry name" value="Vasohibin"/>
    <property type="match status" value="1"/>
</dbReference>
<dbReference type="RefSeq" id="XP_005777075.1">
    <property type="nucleotide sequence ID" value="XM_005777018.1"/>
</dbReference>
<dbReference type="Proteomes" id="UP000013827">
    <property type="component" value="Unassembled WGS sequence"/>
</dbReference>
<reference evidence="3" key="2">
    <citation type="submission" date="2024-10" db="UniProtKB">
        <authorList>
            <consortium name="EnsemblProtists"/>
        </authorList>
    </citation>
    <scope>IDENTIFICATION</scope>
</reference>
<evidence type="ECO:0000313" key="4">
    <source>
        <dbReference type="Proteomes" id="UP000013827"/>
    </source>
</evidence>
<feature type="active site" evidence="1">
    <location>
        <position position="140"/>
    </location>
</feature>
<proteinExistence type="predicted"/>
<feature type="region of interest" description="Disordered" evidence="2">
    <location>
        <begin position="1"/>
        <end position="26"/>
    </location>
</feature>
<organism evidence="3 4">
    <name type="scientific">Emiliania huxleyi (strain CCMP1516)</name>
    <dbReference type="NCBI Taxonomy" id="280463"/>
    <lineage>
        <taxon>Eukaryota</taxon>
        <taxon>Haptista</taxon>
        <taxon>Haptophyta</taxon>
        <taxon>Prymnesiophyceae</taxon>
        <taxon>Isochrysidales</taxon>
        <taxon>Noelaerhabdaceae</taxon>
        <taxon>Emiliania</taxon>
    </lineage>
</organism>
<reference evidence="4" key="1">
    <citation type="journal article" date="2013" name="Nature">
        <title>Pan genome of the phytoplankton Emiliania underpins its global distribution.</title>
        <authorList>
            <person name="Read B.A."/>
            <person name="Kegel J."/>
            <person name="Klute M.J."/>
            <person name="Kuo A."/>
            <person name="Lefebvre S.C."/>
            <person name="Maumus F."/>
            <person name="Mayer C."/>
            <person name="Miller J."/>
            <person name="Monier A."/>
            <person name="Salamov A."/>
            <person name="Young J."/>
            <person name="Aguilar M."/>
            <person name="Claverie J.M."/>
            <person name="Frickenhaus S."/>
            <person name="Gonzalez K."/>
            <person name="Herman E.K."/>
            <person name="Lin Y.C."/>
            <person name="Napier J."/>
            <person name="Ogata H."/>
            <person name="Sarno A.F."/>
            <person name="Shmutz J."/>
            <person name="Schroeder D."/>
            <person name="de Vargas C."/>
            <person name="Verret F."/>
            <person name="von Dassow P."/>
            <person name="Valentin K."/>
            <person name="Van de Peer Y."/>
            <person name="Wheeler G."/>
            <person name="Dacks J.B."/>
            <person name="Delwiche C.F."/>
            <person name="Dyhrman S.T."/>
            <person name="Glockner G."/>
            <person name="John U."/>
            <person name="Richards T."/>
            <person name="Worden A.Z."/>
            <person name="Zhang X."/>
            <person name="Grigoriev I.V."/>
            <person name="Allen A.E."/>
            <person name="Bidle K."/>
            <person name="Borodovsky M."/>
            <person name="Bowler C."/>
            <person name="Brownlee C."/>
            <person name="Cock J.M."/>
            <person name="Elias M."/>
            <person name="Gladyshev V.N."/>
            <person name="Groth M."/>
            <person name="Guda C."/>
            <person name="Hadaegh A."/>
            <person name="Iglesias-Rodriguez M.D."/>
            <person name="Jenkins J."/>
            <person name="Jones B.M."/>
            <person name="Lawson T."/>
            <person name="Leese F."/>
            <person name="Lindquist E."/>
            <person name="Lobanov A."/>
            <person name="Lomsadze A."/>
            <person name="Malik S.B."/>
            <person name="Marsh M.E."/>
            <person name="Mackinder L."/>
            <person name="Mock T."/>
            <person name="Mueller-Roeber B."/>
            <person name="Pagarete A."/>
            <person name="Parker M."/>
            <person name="Probert I."/>
            <person name="Quesneville H."/>
            <person name="Raines C."/>
            <person name="Rensing S.A."/>
            <person name="Riano-Pachon D.M."/>
            <person name="Richier S."/>
            <person name="Rokitta S."/>
            <person name="Shiraiwa Y."/>
            <person name="Soanes D.M."/>
            <person name="van der Giezen M."/>
            <person name="Wahlund T.M."/>
            <person name="Williams B."/>
            <person name="Wilson W."/>
            <person name="Wolfe G."/>
            <person name="Wurch L.L."/>
        </authorList>
    </citation>
    <scope>NUCLEOTIDE SEQUENCE</scope>
</reference>
<feature type="active site" evidence="1">
    <location>
        <position position="105"/>
    </location>
</feature>
<dbReference type="AlphaFoldDB" id="A0A0D3JMB1"/>
<feature type="region of interest" description="Disordered" evidence="2">
    <location>
        <begin position="252"/>
        <end position="304"/>
    </location>
</feature>
<evidence type="ECO:0000256" key="2">
    <source>
        <dbReference type="SAM" id="MobiDB-lite"/>
    </source>
</evidence>
<protein>
    <submittedName>
        <fullName evidence="3">Uncharacterized protein</fullName>
    </submittedName>
</protein>
<dbReference type="GeneID" id="17270193"/>
<feature type="active site" evidence="1">
    <location>
        <position position="157"/>
    </location>
</feature>
<dbReference type="PaxDb" id="2903-EOD24646"/>
<keyword evidence="4" id="KW-1185">Reference proteome</keyword>
<dbReference type="InterPro" id="IPR028131">
    <property type="entry name" value="VASH1"/>
</dbReference>
<feature type="compositionally biased region" description="Basic and acidic residues" evidence="2">
    <location>
        <begin position="292"/>
        <end position="304"/>
    </location>
</feature>
<name>A0A0D3JMB1_EMIH1</name>
<dbReference type="PANTHER" id="PTHR15750">
    <property type="entry name" value="VASOHIBIN-1-LIKE ISOFORM X2"/>
    <property type="match status" value="1"/>
</dbReference>
<dbReference type="HOGENOM" id="CLU_856438_0_0_1"/>
<dbReference type="KEGG" id="ehx:EMIHUDRAFT_101049"/>
<sequence length="325" mass="35411">MPHTDGEAVADATAESEPPVAPTEESDFDAAVAALRIRKDLPRPPYPTPPILAVSTASVESKVVAVQAYIEKLGYNFTEVRKQRPMSRILETAREITRLSLPIKCVEAVFLAAYLTQGQRELERVPLSFKSSVDGQTYKHIVLALKLNSKWGCVGLSRRRELYYKKFGYDSLAGLVLEFQRSYSSVFHSLKRVKAGLPLPHEPVAGQRLDARSPQCVASPPSLSSCGFPHSRAHPHPLRRVRLLGLPAAEAKAPASADKSAARRREAGGASDGSESSDADVDGRGGEAVTPAEERLDCTKTEARATVRTDRDLRAQGERGTFLKV</sequence>
<feature type="region of interest" description="Disordered" evidence="2">
    <location>
        <begin position="210"/>
        <end position="231"/>
    </location>
</feature>
<dbReference type="PANTHER" id="PTHR15750:SF2">
    <property type="entry name" value="VASOHIBIN"/>
    <property type="match status" value="1"/>
</dbReference>
<dbReference type="EnsemblProtists" id="EOD24646">
    <property type="protein sequence ID" value="EOD24646"/>
    <property type="gene ID" value="EMIHUDRAFT_101049"/>
</dbReference>
<evidence type="ECO:0000256" key="1">
    <source>
        <dbReference type="PIRSR" id="PIRSR628131-1"/>
    </source>
</evidence>